<evidence type="ECO:0000313" key="3">
    <source>
        <dbReference type="Proteomes" id="UP000435910"/>
    </source>
</evidence>
<dbReference type="EMBL" id="CP065647">
    <property type="protein sequence ID" value="QPR73548.1"/>
    <property type="molecule type" value="Genomic_DNA"/>
</dbReference>
<dbReference type="GO" id="GO:0050830">
    <property type="term" value="P:defense response to Gram-positive bacterium"/>
    <property type="evidence" value="ECO:0007669"/>
    <property type="project" value="InterPro"/>
</dbReference>
<organism evidence="2 3">
    <name type="scientific">Bacillus licheniformis</name>
    <dbReference type="NCBI Taxonomy" id="1402"/>
    <lineage>
        <taxon>Bacteria</taxon>
        <taxon>Bacillati</taxon>
        <taxon>Bacillota</taxon>
        <taxon>Bacilli</taxon>
        <taxon>Bacillales</taxon>
        <taxon>Bacillaceae</taxon>
        <taxon>Bacillus</taxon>
    </lineage>
</organism>
<proteinExistence type="predicted"/>
<protein>
    <submittedName>
        <fullName evidence="2">Lantibiotic lichenicidin A1</fullName>
    </submittedName>
    <submittedName>
        <fullName evidence="1">Plantaricin C family lantibiotic</fullName>
    </submittedName>
</protein>
<dbReference type="OMA" id="ECMPSCN"/>
<sequence length="74" mass="8208">MSKKEMILSWKNPMYRTESSYHPAGNILKELQEEEQHSIAGGTITLSTCAILSKPLGNNGYLCTVTKECMPSCN</sequence>
<reference evidence="2 3" key="1">
    <citation type="submission" date="2019-06" db="EMBL/GenBank/DDBJ databases">
        <title>Genome sequence analysis of &gt;100 Bacillus licheniformis strains suggests intrinsic resistance to this species.</title>
        <authorList>
            <person name="Wels M."/>
            <person name="Siezen R.J."/>
            <person name="Johansen E."/>
            <person name="Stuer-Lauridsen B."/>
            <person name="Bjerre K."/>
            <person name="Nielsen B.K.K."/>
        </authorList>
    </citation>
    <scope>NUCLEOTIDE SEQUENCE [LARGE SCALE GENOMIC DNA]</scope>
    <source>
        <strain evidence="2 3">BAC-16736</strain>
    </source>
</reference>
<dbReference type="Proteomes" id="UP000595038">
    <property type="component" value="Chromosome"/>
</dbReference>
<name>A0A1Y0YLJ9_BACLI</name>
<dbReference type="SMR" id="A0A1Y0YLJ9"/>
<gene>
    <name evidence="2" type="ORF">CHCC16736_2844</name>
    <name evidence="1" type="ORF">I6G80_04585</name>
</gene>
<dbReference type="NCBIfam" id="NF000539">
    <property type="entry name" value="plantaricin"/>
    <property type="match status" value="1"/>
</dbReference>
<dbReference type="EMBL" id="NILC01000023">
    <property type="protein sequence ID" value="TWL27523.1"/>
    <property type="molecule type" value="Genomic_DNA"/>
</dbReference>
<reference evidence="1 4" key="2">
    <citation type="submission" date="2020-12" db="EMBL/GenBank/DDBJ databases">
        <title>FDA dAtabase for Regulatory Grade micrObial Sequences (FDA-ARGOS): Supporting development and validation of Infectious Disease Dx tests.</title>
        <authorList>
            <person name="Nelson B."/>
            <person name="Plummer A."/>
            <person name="Tallon L."/>
            <person name="Sadzewicz L."/>
            <person name="Zhao X."/>
            <person name="Boylan J."/>
            <person name="Ott S."/>
            <person name="Bowen H."/>
            <person name="Vavikolanu K."/>
            <person name="Mehta A."/>
            <person name="Aluvathingal J."/>
            <person name="Nadendla S."/>
            <person name="Myers T."/>
            <person name="Yan Y."/>
            <person name="Sichtig H."/>
        </authorList>
    </citation>
    <scope>NUCLEOTIDE SEQUENCE [LARGE SCALE GENOMIC DNA]</scope>
    <source>
        <strain evidence="1 4">FDAARGOS_923</strain>
    </source>
</reference>
<evidence type="ECO:0000313" key="4">
    <source>
        <dbReference type="Proteomes" id="UP000595038"/>
    </source>
</evidence>
<dbReference type="AlphaFoldDB" id="A0A1Y0YLJ9"/>
<accession>A0A1Y0YLJ9</accession>
<dbReference type="RefSeq" id="WP_003186381.1">
    <property type="nucleotide sequence ID" value="NZ_BEXU01000002.1"/>
</dbReference>
<dbReference type="InterPro" id="IPR029243">
    <property type="entry name" value="Lantibiotic_alpha"/>
</dbReference>
<dbReference type="Proteomes" id="UP000435910">
    <property type="component" value="Unassembled WGS sequence"/>
</dbReference>
<evidence type="ECO:0000313" key="1">
    <source>
        <dbReference type="EMBL" id="QPR73548.1"/>
    </source>
</evidence>
<evidence type="ECO:0000313" key="2">
    <source>
        <dbReference type="EMBL" id="TWL27523.1"/>
    </source>
</evidence>
<dbReference type="GeneID" id="92859301"/>
<dbReference type="Pfam" id="PF14867">
    <property type="entry name" value="Lantibiotic_a"/>
    <property type="match status" value="1"/>
</dbReference>